<proteinExistence type="inferred from homology"/>
<evidence type="ECO:0000259" key="6">
    <source>
        <dbReference type="PROSITE" id="PS50893"/>
    </source>
</evidence>
<feature type="region of interest" description="Disordered" evidence="5">
    <location>
        <begin position="323"/>
        <end position="346"/>
    </location>
</feature>
<dbReference type="PROSITE" id="PS50893">
    <property type="entry name" value="ABC_TRANSPORTER_2"/>
    <property type="match status" value="1"/>
</dbReference>
<dbReference type="InterPro" id="IPR027417">
    <property type="entry name" value="P-loop_NTPase"/>
</dbReference>
<keyword evidence="2" id="KW-0813">Transport</keyword>
<feature type="region of interest" description="Disordered" evidence="5">
    <location>
        <begin position="396"/>
        <end position="434"/>
    </location>
</feature>
<keyword evidence="3" id="KW-0547">Nucleotide-binding</keyword>
<dbReference type="RefSeq" id="WP_206527861.1">
    <property type="nucleotide sequence ID" value="NZ_CP049253.1"/>
</dbReference>
<dbReference type="SUPFAM" id="SSF52540">
    <property type="entry name" value="P-loop containing nucleoside triphosphate hydrolases"/>
    <property type="match status" value="1"/>
</dbReference>
<evidence type="ECO:0000256" key="3">
    <source>
        <dbReference type="ARBA" id="ARBA00022741"/>
    </source>
</evidence>
<organism evidence="7 8">
    <name type="scientific">Microbacterium amylolyticum</name>
    <dbReference type="NCBI Taxonomy" id="936337"/>
    <lineage>
        <taxon>Bacteria</taxon>
        <taxon>Bacillati</taxon>
        <taxon>Actinomycetota</taxon>
        <taxon>Actinomycetes</taxon>
        <taxon>Micrococcales</taxon>
        <taxon>Microbacteriaceae</taxon>
        <taxon>Microbacterium</taxon>
    </lineage>
</organism>
<dbReference type="PANTHER" id="PTHR43335:SF4">
    <property type="entry name" value="ABC TRANSPORTER, ATP-BINDING PROTEIN"/>
    <property type="match status" value="1"/>
</dbReference>
<evidence type="ECO:0000256" key="4">
    <source>
        <dbReference type="ARBA" id="ARBA00022840"/>
    </source>
</evidence>
<dbReference type="SMART" id="SM00382">
    <property type="entry name" value="AAA"/>
    <property type="match status" value="1"/>
</dbReference>
<sequence>MGELVSDGKVLEFADVSMVFGDVPAVDGLTARIEPGRVTAFLGPNGAGKTTTLRILLGDLRPTRGKATIDGKTYHQIVRPGASIGAILSVDSFQRFRRKTATKYLTKAAKQIGIGAPRVAEVLTVVGLGEMGDMRIDSLSLGMKHRLAVAEALLGDPAVLVFDEPANGLDPEGIRWIRLLMRRFADEGRTVLMSSHVLSEVEQVADSLIILNEGQLLFEGPIELLSEAEGGLVTVDADDRVALLELLDDNGYAYRVLRSGIAIDGTTTSEIGALATAAGVPLRTLTHRGPSLEDVYLQIIDGTWSAPARTAALDPTAFAAASAVAEDEPVAEEPAHDEPEASESDVAEVIADGTPAEEDAEDEIVEIAASTGVVATMAGAATVLPGAASLAALASDLRDEEDEAAEDAEESDDAEAATDVPPRPHGFTATSFRS</sequence>
<accession>A0ABS4ZHB3</accession>
<evidence type="ECO:0000313" key="8">
    <source>
        <dbReference type="Proteomes" id="UP001519362"/>
    </source>
</evidence>
<dbReference type="EMBL" id="JAGIOL010000001">
    <property type="protein sequence ID" value="MBP2436676.1"/>
    <property type="molecule type" value="Genomic_DNA"/>
</dbReference>
<dbReference type="Gene3D" id="3.40.50.300">
    <property type="entry name" value="P-loop containing nucleotide triphosphate hydrolases"/>
    <property type="match status" value="1"/>
</dbReference>
<name>A0ABS4ZHB3_9MICO</name>
<feature type="domain" description="ABC transporter" evidence="6">
    <location>
        <begin position="11"/>
        <end position="238"/>
    </location>
</feature>
<dbReference type="PANTHER" id="PTHR43335">
    <property type="entry name" value="ABC TRANSPORTER, ATP-BINDING PROTEIN"/>
    <property type="match status" value="1"/>
</dbReference>
<evidence type="ECO:0000313" key="7">
    <source>
        <dbReference type="EMBL" id="MBP2436676.1"/>
    </source>
</evidence>
<keyword evidence="4" id="KW-0067">ATP-binding</keyword>
<comment type="similarity">
    <text evidence="1">Belongs to the ABC transporter superfamily.</text>
</comment>
<comment type="caution">
    <text evidence="7">The sequence shown here is derived from an EMBL/GenBank/DDBJ whole genome shotgun (WGS) entry which is preliminary data.</text>
</comment>
<keyword evidence="8" id="KW-1185">Reference proteome</keyword>
<dbReference type="Proteomes" id="UP001519362">
    <property type="component" value="Unassembled WGS sequence"/>
</dbReference>
<feature type="compositionally biased region" description="Acidic residues" evidence="5">
    <location>
        <begin position="398"/>
        <end position="416"/>
    </location>
</feature>
<evidence type="ECO:0000256" key="1">
    <source>
        <dbReference type="ARBA" id="ARBA00005417"/>
    </source>
</evidence>
<gene>
    <name evidence="7" type="ORF">JOF34_001262</name>
</gene>
<reference evidence="7 8" key="1">
    <citation type="submission" date="2021-03" db="EMBL/GenBank/DDBJ databases">
        <title>Sequencing the genomes of 1000 actinobacteria strains.</title>
        <authorList>
            <person name="Klenk H.-P."/>
        </authorList>
    </citation>
    <scope>NUCLEOTIDE SEQUENCE [LARGE SCALE GENOMIC DNA]</scope>
    <source>
        <strain evidence="7 8">DSM 24221</strain>
    </source>
</reference>
<dbReference type="InterPro" id="IPR003439">
    <property type="entry name" value="ABC_transporter-like_ATP-bd"/>
</dbReference>
<evidence type="ECO:0000256" key="2">
    <source>
        <dbReference type="ARBA" id="ARBA00022448"/>
    </source>
</evidence>
<dbReference type="Pfam" id="PF00005">
    <property type="entry name" value="ABC_tran"/>
    <property type="match status" value="1"/>
</dbReference>
<protein>
    <submittedName>
        <fullName evidence="7">ABC-type multidrug transport system ATPase subunit</fullName>
    </submittedName>
</protein>
<evidence type="ECO:0000256" key="5">
    <source>
        <dbReference type="SAM" id="MobiDB-lite"/>
    </source>
</evidence>
<dbReference type="InterPro" id="IPR003593">
    <property type="entry name" value="AAA+_ATPase"/>
</dbReference>